<sequence length="68" mass="7084">MVECTLRGGGHVELMSDDQQHDTSGTPRGEQNDEQADIASGGAPDDPDDVDPPHGTNEEGRPADDPSG</sequence>
<dbReference type="Proteomes" id="UP001501079">
    <property type="component" value="Unassembled WGS sequence"/>
</dbReference>
<keyword evidence="3" id="KW-1185">Reference proteome</keyword>
<evidence type="ECO:0000313" key="3">
    <source>
        <dbReference type="Proteomes" id="UP001501079"/>
    </source>
</evidence>
<proteinExistence type="predicted"/>
<evidence type="ECO:0000313" key="2">
    <source>
        <dbReference type="EMBL" id="GAA4173916.1"/>
    </source>
</evidence>
<dbReference type="EMBL" id="BAABBW010000002">
    <property type="protein sequence ID" value="GAA4173916.1"/>
    <property type="molecule type" value="Genomic_DNA"/>
</dbReference>
<organism evidence="2 3">
    <name type="scientific">Gryllotalpicola koreensis</name>
    <dbReference type="NCBI Taxonomy" id="993086"/>
    <lineage>
        <taxon>Bacteria</taxon>
        <taxon>Bacillati</taxon>
        <taxon>Actinomycetota</taxon>
        <taxon>Actinomycetes</taxon>
        <taxon>Micrococcales</taxon>
        <taxon>Microbacteriaceae</taxon>
        <taxon>Gryllotalpicola</taxon>
    </lineage>
</organism>
<feature type="region of interest" description="Disordered" evidence="1">
    <location>
        <begin position="1"/>
        <end position="68"/>
    </location>
</feature>
<protein>
    <submittedName>
        <fullName evidence="2">Uncharacterized protein</fullName>
    </submittedName>
</protein>
<name>A0ABP7ZZ03_9MICO</name>
<gene>
    <name evidence="2" type="ORF">GCM10022287_17040</name>
</gene>
<comment type="caution">
    <text evidence="2">The sequence shown here is derived from an EMBL/GenBank/DDBJ whole genome shotgun (WGS) entry which is preliminary data.</text>
</comment>
<reference evidence="3" key="1">
    <citation type="journal article" date="2019" name="Int. J. Syst. Evol. Microbiol.">
        <title>The Global Catalogue of Microorganisms (GCM) 10K type strain sequencing project: providing services to taxonomists for standard genome sequencing and annotation.</title>
        <authorList>
            <consortium name="The Broad Institute Genomics Platform"/>
            <consortium name="The Broad Institute Genome Sequencing Center for Infectious Disease"/>
            <person name="Wu L."/>
            <person name="Ma J."/>
        </authorList>
    </citation>
    <scope>NUCLEOTIDE SEQUENCE [LARGE SCALE GENOMIC DNA]</scope>
    <source>
        <strain evidence="3">JCM 17591</strain>
    </source>
</reference>
<feature type="compositionally biased region" description="Basic and acidic residues" evidence="1">
    <location>
        <begin position="56"/>
        <end position="68"/>
    </location>
</feature>
<accession>A0ABP7ZZ03</accession>
<evidence type="ECO:0000256" key="1">
    <source>
        <dbReference type="SAM" id="MobiDB-lite"/>
    </source>
</evidence>